<sequence length="59" mass="7003">MWIEVDDTMYKETQKRKEKRDQRMLRNILLTLLWMALAYVVFGPLGLIVGGIICVKKYL</sequence>
<evidence type="ECO:0000313" key="2">
    <source>
        <dbReference type="EMBL" id="DAE19169.1"/>
    </source>
</evidence>
<keyword evidence="1" id="KW-0472">Membrane</keyword>
<feature type="transmembrane region" description="Helical" evidence="1">
    <location>
        <begin position="28"/>
        <end position="53"/>
    </location>
</feature>
<dbReference type="EMBL" id="BK015668">
    <property type="protein sequence ID" value="DAE19169.1"/>
    <property type="molecule type" value="Genomic_DNA"/>
</dbReference>
<keyword evidence="1" id="KW-0812">Transmembrane</keyword>
<keyword evidence="1" id="KW-1133">Transmembrane helix</keyword>
<evidence type="ECO:0000256" key="1">
    <source>
        <dbReference type="SAM" id="Phobius"/>
    </source>
</evidence>
<proteinExistence type="predicted"/>
<accession>A0A8S5QK54</accession>
<name>A0A8S5QK54_9CAUD</name>
<organism evidence="2">
    <name type="scientific">Siphoviridae sp. ctCUc43</name>
    <dbReference type="NCBI Taxonomy" id="2825379"/>
    <lineage>
        <taxon>Viruses</taxon>
        <taxon>Duplodnaviria</taxon>
        <taxon>Heunggongvirae</taxon>
        <taxon>Uroviricota</taxon>
        <taxon>Caudoviricetes</taxon>
    </lineage>
</organism>
<reference evidence="2" key="1">
    <citation type="journal article" date="2021" name="Proc. Natl. Acad. Sci. U.S.A.">
        <title>A Catalog of Tens of Thousands of Viruses from Human Metagenomes Reveals Hidden Associations with Chronic Diseases.</title>
        <authorList>
            <person name="Tisza M.J."/>
            <person name="Buck C.B."/>
        </authorList>
    </citation>
    <scope>NUCLEOTIDE SEQUENCE</scope>
    <source>
        <strain evidence="2">CtCUc43</strain>
    </source>
</reference>
<protein>
    <submittedName>
        <fullName evidence="2">Uncharacterized protein</fullName>
    </submittedName>
</protein>